<proteinExistence type="predicted"/>
<comment type="caution">
    <text evidence="1">The sequence shown here is derived from an EMBL/GenBank/DDBJ whole genome shotgun (WGS) entry which is preliminary data.</text>
</comment>
<protein>
    <submittedName>
        <fullName evidence="1">Uncharacterized protein</fullName>
    </submittedName>
</protein>
<dbReference type="AlphaFoldDB" id="A0A444YEH6"/>
<evidence type="ECO:0000313" key="1">
    <source>
        <dbReference type="EMBL" id="RYR00324.1"/>
    </source>
</evidence>
<name>A0A444YEH6_ARAHY</name>
<evidence type="ECO:0000313" key="2">
    <source>
        <dbReference type="Proteomes" id="UP000289738"/>
    </source>
</evidence>
<sequence length="80" mass="8988">MIRLGQPVRCAATSSFNKADSHTKVIFSRTASTRREPLNPVNSIHARQLVKTKRFLQARHGEVDELKEIGKRCVSASKDI</sequence>
<accession>A0A444YEH6</accession>
<keyword evidence="2" id="KW-1185">Reference proteome</keyword>
<dbReference type="Proteomes" id="UP000289738">
    <property type="component" value="Chromosome B07"/>
</dbReference>
<reference evidence="1 2" key="1">
    <citation type="submission" date="2019-01" db="EMBL/GenBank/DDBJ databases">
        <title>Sequencing of cultivated peanut Arachis hypogaea provides insights into genome evolution and oil improvement.</title>
        <authorList>
            <person name="Chen X."/>
        </authorList>
    </citation>
    <scope>NUCLEOTIDE SEQUENCE [LARGE SCALE GENOMIC DNA]</scope>
    <source>
        <strain evidence="2">cv. Fuhuasheng</strain>
        <tissue evidence="1">Leaves</tissue>
    </source>
</reference>
<dbReference type="EMBL" id="SDMP01000017">
    <property type="protein sequence ID" value="RYR00324.1"/>
    <property type="molecule type" value="Genomic_DNA"/>
</dbReference>
<gene>
    <name evidence="1" type="ORF">Ahy_B07g088452</name>
</gene>
<organism evidence="1 2">
    <name type="scientific">Arachis hypogaea</name>
    <name type="common">Peanut</name>
    <dbReference type="NCBI Taxonomy" id="3818"/>
    <lineage>
        <taxon>Eukaryota</taxon>
        <taxon>Viridiplantae</taxon>
        <taxon>Streptophyta</taxon>
        <taxon>Embryophyta</taxon>
        <taxon>Tracheophyta</taxon>
        <taxon>Spermatophyta</taxon>
        <taxon>Magnoliopsida</taxon>
        <taxon>eudicotyledons</taxon>
        <taxon>Gunneridae</taxon>
        <taxon>Pentapetalae</taxon>
        <taxon>rosids</taxon>
        <taxon>fabids</taxon>
        <taxon>Fabales</taxon>
        <taxon>Fabaceae</taxon>
        <taxon>Papilionoideae</taxon>
        <taxon>50 kb inversion clade</taxon>
        <taxon>dalbergioids sensu lato</taxon>
        <taxon>Dalbergieae</taxon>
        <taxon>Pterocarpus clade</taxon>
        <taxon>Arachis</taxon>
    </lineage>
</organism>